<evidence type="ECO:0000313" key="2">
    <source>
        <dbReference type="Proteomes" id="UP001066276"/>
    </source>
</evidence>
<dbReference type="EMBL" id="JANPWB010000005">
    <property type="protein sequence ID" value="KAJ1190193.1"/>
    <property type="molecule type" value="Genomic_DNA"/>
</dbReference>
<name>A0AAV7UR16_PLEWA</name>
<dbReference type="Proteomes" id="UP001066276">
    <property type="component" value="Chromosome 3_1"/>
</dbReference>
<evidence type="ECO:0000313" key="1">
    <source>
        <dbReference type="EMBL" id="KAJ1190193.1"/>
    </source>
</evidence>
<proteinExistence type="predicted"/>
<keyword evidence="2" id="KW-1185">Reference proteome</keyword>
<dbReference type="AlphaFoldDB" id="A0AAV7UR16"/>
<reference evidence="1" key="1">
    <citation type="journal article" date="2022" name="bioRxiv">
        <title>Sequencing and chromosome-scale assembly of the giantPleurodeles waltlgenome.</title>
        <authorList>
            <person name="Brown T."/>
            <person name="Elewa A."/>
            <person name="Iarovenko S."/>
            <person name="Subramanian E."/>
            <person name="Araus A.J."/>
            <person name="Petzold A."/>
            <person name="Susuki M."/>
            <person name="Suzuki K.-i.T."/>
            <person name="Hayashi T."/>
            <person name="Toyoda A."/>
            <person name="Oliveira C."/>
            <person name="Osipova E."/>
            <person name="Leigh N.D."/>
            <person name="Simon A."/>
            <person name="Yun M.H."/>
        </authorList>
    </citation>
    <scope>NUCLEOTIDE SEQUENCE</scope>
    <source>
        <strain evidence="1">20211129_DDA</strain>
        <tissue evidence="1">Liver</tissue>
    </source>
</reference>
<gene>
    <name evidence="1" type="ORF">NDU88_006931</name>
</gene>
<protein>
    <submittedName>
        <fullName evidence="1">Uncharacterized protein</fullName>
    </submittedName>
</protein>
<comment type="caution">
    <text evidence="1">The sequence shown here is derived from an EMBL/GenBank/DDBJ whole genome shotgun (WGS) entry which is preliminary data.</text>
</comment>
<organism evidence="1 2">
    <name type="scientific">Pleurodeles waltl</name>
    <name type="common">Iberian ribbed newt</name>
    <dbReference type="NCBI Taxonomy" id="8319"/>
    <lineage>
        <taxon>Eukaryota</taxon>
        <taxon>Metazoa</taxon>
        <taxon>Chordata</taxon>
        <taxon>Craniata</taxon>
        <taxon>Vertebrata</taxon>
        <taxon>Euteleostomi</taxon>
        <taxon>Amphibia</taxon>
        <taxon>Batrachia</taxon>
        <taxon>Caudata</taxon>
        <taxon>Salamandroidea</taxon>
        <taxon>Salamandridae</taxon>
        <taxon>Pleurodelinae</taxon>
        <taxon>Pleurodeles</taxon>
    </lineage>
</organism>
<sequence length="180" mass="20150">MHINRQASLQSNPSAPMSRMLLRMDFQSRTINKQCRQHLPAAPHLKLFTSHAIVAGGEQTSIFTFDVRVTLDWTEVGGQKPCLKFTSAFTVVQQEPNVEADDTGLPAWCLLKLKHPEKLRSLGNLFLDAPGSFSCFLLKVAAAPLVLSLRWCRTLPEAAKDVERQFGEAQARRLPTTTRH</sequence>
<accession>A0AAV7UR16</accession>